<evidence type="ECO:0000256" key="3">
    <source>
        <dbReference type="ARBA" id="ARBA00022679"/>
    </source>
</evidence>
<dbReference type="InterPro" id="IPR034466">
    <property type="entry name" value="Methyltransferase_Class_B"/>
</dbReference>
<dbReference type="InterPro" id="IPR006638">
    <property type="entry name" value="Elp3/MiaA/NifB-like_rSAM"/>
</dbReference>
<dbReference type="SFLD" id="SFLDG01123">
    <property type="entry name" value="methyltransferase_(Class_B)"/>
    <property type="match status" value="1"/>
</dbReference>
<sequence>MRIIIPAYPAFNIYTHIARRTTALGPICVATVVHELPGWDVEVIDENNLAGYGPRGENGGADHDFLQRLRPADAVGFYGGLTSTIPRLLKLAGFYRRQGVLTVAGGQHFCAETAAEGLAGGLDYIVLGEGETTIRELLSVLDAGGCRADVKGLAYLENGKIVFTPPREPVTDFDRLPLPDFSLVRNARISLYPVERIRGCGMDCEFCAVKGKFRSAAPERLLAQISYLLETRAARHFFIVDDLFGQQREETLRFCGLLRDYQREIGRRLDLTVQIRLDKARDSELLSAMRQAGINTVCIGFESPIPEELTAMRKHVQPGEMVELARIFHRFGFLVHGMFIFGYPLESGADFQLPLRKRIKRYRDFVRRARIDTLQVLLPVPLPDTELRRRLQAQNRVYPTVAVGWEYYDGNFPLFEPDPPLRAEDLQAALRSIMGKFYQLRYLPVIGWNALSFSGLLFFLHDIRFGWRQWYRSWRNTWVRFGGWIIFTRWIRAYEKGDFSRRLLQARAELKKE</sequence>
<name>A0A1V5MK40_UNCT6</name>
<dbReference type="PROSITE" id="PS51332">
    <property type="entry name" value="B12_BINDING"/>
    <property type="match status" value="1"/>
</dbReference>
<dbReference type="InterPro" id="IPR023404">
    <property type="entry name" value="rSAM_horseshoe"/>
</dbReference>
<dbReference type="Proteomes" id="UP000485484">
    <property type="component" value="Unassembled WGS sequence"/>
</dbReference>
<comment type="caution">
    <text evidence="10">The sequence shown here is derived from an EMBL/GenBank/DDBJ whole genome shotgun (WGS) entry which is preliminary data.</text>
</comment>
<dbReference type="InterPro" id="IPR006158">
    <property type="entry name" value="Cobalamin-bd"/>
</dbReference>
<evidence type="ECO:0000256" key="4">
    <source>
        <dbReference type="ARBA" id="ARBA00022691"/>
    </source>
</evidence>
<evidence type="ECO:0000256" key="7">
    <source>
        <dbReference type="ARBA" id="ARBA00023014"/>
    </source>
</evidence>
<accession>A0A1V5MK40</accession>
<reference evidence="10" key="1">
    <citation type="submission" date="2017-02" db="EMBL/GenBank/DDBJ databases">
        <title>Delving into the versatile metabolic prowess of the omnipresent phylum Bacteroidetes.</title>
        <authorList>
            <person name="Nobu M.K."/>
            <person name="Mei R."/>
            <person name="Narihiro T."/>
            <person name="Kuroda K."/>
            <person name="Liu W.-T."/>
        </authorList>
    </citation>
    <scope>NUCLEOTIDE SEQUENCE</scope>
    <source>
        <strain evidence="10">ADurb.Bin417</strain>
    </source>
</reference>
<dbReference type="Gene3D" id="3.80.30.20">
    <property type="entry name" value="tm_1862 like domain"/>
    <property type="match status" value="1"/>
</dbReference>
<dbReference type="GO" id="GO:0031419">
    <property type="term" value="F:cobalamin binding"/>
    <property type="evidence" value="ECO:0007669"/>
    <property type="project" value="InterPro"/>
</dbReference>
<feature type="domain" description="B12-binding" evidence="9">
    <location>
        <begin position="1"/>
        <end position="148"/>
    </location>
</feature>
<keyword evidence="8" id="KW-0472">Membrane</keyword>
<keyword evidence="7" id="KW-0411">Iron-sulfur</keyword>
<keyword evidence="3" id="KW-0808">Transferase</keyword>
<dbReference type="EMBL" id="MWAK01000018">
    <property type="protein sequence ID" value="OPZ93556.1"/>
    <property type="molecule type" value="Genomic_DNA"/>
</dbReference>
<dbReference type="SFLD" id="SFLDG01082">
    <property type="entry name" value="B12-binding_domain_containing"/>
    <property type="match status" value="1"/>
</dbReference>
<dbReference type="InterPro" id="IPR007197">
    <property type="entry name" value="rSAM"/>
</dbReference>
<protein>
    <submittedName>
        <fullName evidence="10">B12 binding domain protein</fullName>
    </submittedName>
</protein>
<dbReference type="GO" id="GO:0003824">
    <property type="term" value="F:catalytic activity"/>
    <property type="evidence" value="ECO:0007669"/>
    <property type="project" value="InterPro"/>
</dbReference>
<keyword evidence="6" id="KW-0408">Iron</keyword>
<dbReference type="GO" id="GO:0051539">
    <property type="term" value="F:4 iron, 4 sulfur cluster binding"/>
    <property type="evidence" value="ECO:0007669"/>
    <property type="project" value="UniProtKB-KW"/>
</dbReference>
<dbReference type="GO" id="GO:0046872">
    <property type="term" value="F:metal ion binding"/>
    <property type="evidence" value="ECO:0007669"/>
    <property type="project" value="UniProtKB-KW"/>
</dbReference>
<comment type="cofactor">
    <cofactor evidence="1">
        <name>[4Fe-4S] cluster</name>
        <dbReference type="ChEBI" id="CHEBI:49883"/>
    </cofactor>
</comment>
<keyword evidence="4" id="KW-0949">S-adenosyl-L-methionine</keyword>
<organism evidence="10">
    <name type="scientific">candidate division TA06 bacterium ADurb.Bin417</name>
    <dbReference type="NCBI Taxonomy" id="1852828"/>
    <lineage>
        <taxon>Bacteria</taxon>
        <taxon>Bacteria division TA06</taxon>
    </lineage>
</organism>
<keyword evidence="8" id="KW-0812">Transmembrane</keyword>
<keyword evidence="2" id="KW-0489">Methyltransferase</keyword>
<dbReference type="InterPro" id="IPR058240">
    <property type="entry name" value="rSAM_sf"/>
</dbReference>
<dbReference type="Gene3D" id="3.40.50.280">
    <property type="entry name" value="Cobalamin-binding domain"/>
    <property type="match status" value="1"/>
</dbReference>
<gene>
    <name evidence="10" type="ORF">BWY73_00248</name>
</gene>
<dbReference type="SFLD" id="SFLDS00029">
    <property type="entry name" value="Radical_SAM"/>
    <property type="match status" value="1"/>
</dbReference>
<keyword evidence="8" id="KW-1133">Transmembrane helix</keyword>
<keyword evidence="5" id="KW-0479">Metal-binding</keyword>
<feature type="transmembrane region" description="Helical" evidence="8">
    <location>
        <begin position="442"/>
        <end position="460"/>
    </location>
</feature>
<evidence type="ECO:0000259" key="9">
    <source>
        <dbReference type="PROSITE" id="PS51332"/>
    </source>
</evidence>
<evidence type="ECO:0000313" key="10">
    <source>
        <dbReference type="EMBL" id="OPZ93556.1"/>
    </source>
</evidence>
<evidence type="ECO:0000256" key="1">
    <source>
        <dbReference type="ARBA" id="ARBA00001966"/>
    </source>
</evidence>
<dbReference type="Pfam" id="PF04055">
    <property type="entry name" value="Radical_SAM"/>
    <property type="match status" value="1"/>
</dbReference>
<evidence type="ECO:0000256" key="2">
    <source>
        <dbReference type="ARBA" id="ARBA00022603"/>
    </source>
</evidence>
<dbReference type="Pfam" id="PF02310">
    <property type="entry name" value="B12-binding"/>
    <property type="match status" value="1"/>
</dbReference>
<dbReference type="SUPFAM" id="SSF102114">
    <property type="entry name" value="Radical SAM enzymes"/>
    <property type="match status" value="1"/>
</dbReference>
<dbReference type="AlphaFoldDB" id="A0A1V5MK40"/>
<dbReference type="InterPro" id="IPR051198">
    <property type="entry name" value="BchE-like"/>
</dbReference>
<evidence type="ECO:0000256" key="8">
    <source>
        <dbReference type="SAM" id="Phobius"/>
    </source>
</evidence>
<dbReference type="SMART" id="SM00729">
    <property type="entry name" value="Elp3"/>
    <property type="match status" value="1"/>
</dbReference>
<proteinExistence type="predicted"/>
<evidence type="ECO:0000256" key="5">
    <source>
        <dbReference type="ARBA" id="ARBA00022723"/>
    </source>
</evidence>
<evidence type="ECO:0000256" key="6">
    <source>
        <dbReference type="ARBA" id="ARBA00023004"/>
    </source>
</evidence>
<dbReference type="PANTHER" id="PTHR43409">
    <property type="entry name" value="ANAEROBIC MAGNESIUM-PROTOPORPHYRIN IX MONOMETHYL ESTER CYCLASE-RELATED"/>
    <property type="match status" value="1"/>
</dbReference>
<dbReference type="PANTHER" id="PTHR43409:SF7">
    <property type="entry name" value="BLL1977 PROTEIN"/>
    <property type="match status" value="1"/>
</dbReference>